<proteinExistence type="predicted"/>
<feature type="region of interest" description="Disordered" evidence="1">
    <location>
        <begin position="1"/>
        <end position="67"/>
    </location>
</feature>
<reference evidence="2 3" key="1">
    <citation type="journal article" date="2018" name="Sci. Rep.">
        <title>Comparative genomics provides insights into the lifestyle and reveals functional heterogeneity of dark septate endophytic fungi.</title>
        <authorList>
            <person name="Knapp D.G."/>
            <person name="Nemeth J.B."/>
            <person name="Barry K."/>
            <person name="Hainaut M."/>
            <person name="Henrissat B."/>
            <person name="Johnson J."/>
            <person name="Kuo A."/>
            <person name="Lim J.H.P."/>
            <person name="Lipzen A."/>
            <person name="Nolan M."/>
            <person name="Ohm R.A."/>
            <person name="Tamas L."/>
            <person name="Grigoriev I.V."/>
            <person name="Spatafora J.W."/>
            <person name="Nagy L.G."/>
            <person name="Kovacs G.M."/>
        </authorList>
    </citation>
    <scope>NUCLEOTIDE SEQUENCE [LARGE SCALE GENOMIC DNA]</scope>
    <source>
        <strain evidence="2 3">DSE2036</strain>
    </source>
</reference>
<evidence type="ECO:0000256" key="1">
    <source>
        <dbReference type="SAM" id="MobiDB-lite"/>
    </source>
</evidence>
<evidence type="ECO:0000313" key="3">
    <source>
        <dbReference type="Proteomes" id="UP000244855"/>
    </source>
</evidence>
<evidence type="ECO:0000313" key="2">
    <source>
        <dbReference type="EMBL" id="PVI03328.1"/>
    </source>
</evidence>
<dbReference type="EMBL" id="KZ805332">
    <property type="protein sequence ID" value="PVI03328.1"/>
    <property type="molecule type" value="Genomic_DNA"/>
</dbReference>
<protein>
    <submittedName>
        <fullName evidence="2">Uncharacterized protein</fullName>
    </submittedName>
</protein>
<dbReference type="OrthoDB" id="5336357at2759"/>
<name>A0A2V1DY88_9PLEO</name>
<dbReference type="Proteomes" id="UP000244855">
    <property type="component" value="Unassembled WGS sequence"/>
</dbReference>
<dbReference type="STRING" id="97972.A0A2V1DY88"/>
<keyword evidence="3" id="KW-1185">Reference proteome</keyword>
<gene>
    <name evidence="2" type="ORF">DM02DRAFT_612248</name>
</gene>
<sequence>MALKRKRSDDASPISISSFGSMATPEGPSPTSHPHSFDGAMEMDMSSTRNTTGWDFSSIGRTKANSGDWGLRTRKRVRDNRPDEHIIHENTINKLFTAQRKHPHAEPILSEPTLPPQPLPTIPLAKPQKSTLHAFWNLPAPPVQPIFHQAQQQNQFLEVPRCEDCDTSLQTEADGMDVDMEIDGDFGGSPFSCNECGRKVCGTCAVVSDARHCLQCATSTRNSRRW</sequence>
<dbReference type="AlphaFoldDB" id="A0A2V1DY88"/>
<organism evidence="2 3">
    <name type="scientific">Periconia macrospinosa</name>
    <dbReference type="NCBI Taxonomy" id="97972"/>
    <lineage>
        <taxon>Eukaryota</taxon>
        <taxon>Fungi</taxon>
        <taxon>Dikarya</taxon>
        <taxon>Ascomycota</taxon>
        <taxon>Pezizomycotina</taxon>
        <taxon>Dothideomycetes</taxon>
        <taxon>Pleosporomycetidae</taxon>
        <taxon>Pleosporales</taxon>
        <taxon>Massarineae</taxon>
        <taxon>Periconiaceae</taxon>
        <taxon>Periconia</taxon>
    </lineage>
</organism>
<feature type="compositionally biased region" description="Polar residues" evidence="1">
    <location>
        <begin position="45"/>
        <end position="65"/>
    </location>
</feature>
<accession>A0A2V1DY88</accession>